<keyword evidence="1" id="KW-0472">Membrane</keyword>
<feature type="transmembrane region" description="Helical" evidence="1">
    <location>
        <begin position="93"/>
        <end position="112"/>
    </location>
</feature>
<gene>
    <name evidence="2" type="ORF">I4J41_03380</name>
</gene>
<evidence type="ECO:0000313" key="2">
    <source>
        <dbReference type="EMBL" id="MBG9353673.1"/>
    </source>
</evidence>
<comment type="caution">
    <text evidence="2">The sequence shown here is derived from an EMBL/GenBank/DDBJ whole genome shotgun (WGS) entry which is preliminary data.</text>
</comment>
<evidence type="ECO:0000256" key="1">
    <source>
        <dbReference type="SAM" id="Phobius"/>
    </source>
</evidence>
<keyword evidence="1" id="KW-0812">Transmembrane</keyword>
<protein>
    <submittedName>
        <fullName evidence="2">Uncharacterized protein</fullName>
    </submittedName>
</protein>
<keyword evidence="3" id="KW-1185">Reference proteome</keyword>
<dbReference type="EMBL" id="JADQUG010000008">
    <property type="protein sequence ID" value="MBG9353673.1"/>
    <property type="molecule type" value="Genomic_DNA"/>
</dbReference>
<proteinExistence type="predicted"/>
<keyword evidence="1" id="KW-1133">Transmembrane helix</keyword>
<evidence type="ECO:0000313" key="3">
    <source>
        <dbReference type="Proteomes" id="UP000615580"/>
    </source>
</evidence>
<dbReference type="RefSeq" id="WP_196977680.1">
    <property type="nucleotide sequence ID" value="NZ_CP157823.1"/>
</dbReference>
<feature type="transmembrane region" description="Helical" evidence="1">
    <location>
        <begin position="12"/>
        <end position="29"/>
    </location>
</feature>
<accession>A0ABS0LAG7</accession>
<name>A0ABS0LAG7_9CORY</name>
<dbReference type="GeneID" id="97332609"/>
<sequence>MDQFTAVNPLQIIWVALVTSGVVPLLPTWKPLEAVGRHGFTLNLVAAVVATWFGSTSATFTRISALRGLGIAPPQTFDPLGNYSLLLHGYQNWWMGLIAVACCVVAALQRGWGPLEKVLL</sequence>
<dbReference type="Proteomes" id="UP000615580">
    <property type="component" value="Unassembled WGS sequence"/>
</dbReference>
<reference evidence="2 3" key="1">
    <citation type="journal article" date="2020" name="J. Clin. Microbiol.">
        <title>Assessing the Genetic Diversity of Austrian Corynebacterium diphtheriae Clinical Isolates, 2011-2019.</title>
        <authorList>
            <person name="Schaeffer J."/>
            <person name="Huhulescu S."/>
            <person name="Stoeger A."/>
            <person name="Allerberger F."/>
            <person name="Ruppitsch W."/>
        </authorList>
    </citation>
    <scope>NUCLEOTIDE SEQUENCE [LARGE SCALE GENOMIC DNA]</scope>
    <source>
        <strain evidence="2 3">04-17</strain>
    </source>
</reference>
<feature type="transmembrane region" description="Helical" evidence="1">
    <location>
        <begin position="41"/>
        <end position="60"/>
    </location>
</feature>
<organism evidence="2 3">
    <name type="scientific">Corynebacterium belfantii</name>
    <dbReference type="NCBI Taxonomy" id="2014537"/>
    <lineage>
        <taxon>Bacteria</taxon>
        <taxon>Bacillati</taxon>
        <taxon>Actinomycetota</taxon>
        <taxon>Actinomycetes</taxon>
        <taxon>Mycobacteriales</taxon>
        <taxon>Corynebacteriaceae</taxon>
        <taxon>Corynebacterium</taxon>
    </lineage>
</organism>